<sequence length="98" mass="10099">MPGVGECADVDGVVAQDVEKPDDLGLGGRVITGHGGTAVRCANASICVSIHDRMSPLQRAELLRLLAEHSSDGTTLFNPEEARGTGAGDQRPPRPGPA</sequence>
<evidence type="ECO:0000256" key="1">
    <source>
        <dbReference type="SAM" id="MobiDB-lite"/>
    </source>
</evidence>
<protein>
    <submittedName>
        <fullName evidence="2">Uncharacterized protein</fullName>
    </submittedName>
</protein>
<dbReference type="Proteomes" id="UP000299211">
    <property type="component" value="Unassembled WGS sequence"/>
</dbReference>
<name>A0A4D4N990_STRAX</name>
<gene>
    <name evidence="2" type="ORF">SAV31267_095000</name>
</gene>
<organism evidence="2 3">
    <name type="scientific">Streptomyces avermitilis</name>
    <dbReference type="NCBI Taxonomy" id="33903"/>
    <lineage>
        <taxon>Bacteria</taxon>
        <taxon>Bacillati</taxon>
        <taxon>Actinomycetota</taxon>
        <taxon>Actinomycetes</taxon>
        <taxon>Kitasatosporales</taxon>
        <taxon>Streptomycetaceae</taxon>
        <taxon>Streptomyces</taxon>
    </lineage>
</organism>
<proteinExistence type="predicted"/>
<evidence type="ECO:0000313" key="2">
    <source>
        <dbReference type="EMBL" id="GDY80015.1"/>
    </source>
</evidence>
<evidence type="ECO:0000313" key="3">
    <source>
        <dbReference type="Proteomes" id="UP000299211"/>
    </source>
</evidence>
<feature type="region of interest" description="Disordered" evidence="1">
    <location>
        <begin position="71"/>
        <end position="98"/>
    </location>
</feature>
<comment type="caution">
    <text evidence="2">The sequence shown here is derived from an EMBL/GenBank/DDBJ whole genome shotgun (WGS) entry which is preliminary data.</text>
</comment>
<accession>A0A4D4N990</accession>
<dbReference type="AlphaFoldDB" id="A0A4D4N990"/>
<reference evidence="2 3" key="1">
    <citation type="submission" date="2019-04" db="EMBL/GenBank/DDBJ databases">
        <title>Draft genome sequences of Streptomyces avermitilis ATCC 31267.</title>
        <authorList>
            <person name="Komaki H."/>
            <person name="Tamura T."/>
            <person name="Hosoyama A."/>
        </authorList>
    </citation>
    <scope>NUCLEOTIDE SEQUENCE [LARGE SCALE GENOMIC DNA]</scope>
    <source>
        <strain evidence="2 3">ATCC 31267</strain>
    </source>
</reference>
<dbReference type="EMBL" id="BJHY01000002">
    <property type="protein sequence ID" value="GDY80015.1"/>
    <property type="molecule type" value="Genomic_DNA"/>
</dbReference>